<keyword evidence="2" id="KW-1185">Reference proteome</keyword>
<dbReference type="EMBL" id="JNBS01000459">
    <property type="protein sequence ID" value="OQS05415.1"/>
    <property type="molecule type" value="Genomic_DNA"/>
</dbReference>
<evidence type="ECO:0000313" key="2">
    <source>
        <dbReference type="Proteomes" id="UP000243217"/>
    </source>
</evidence>
<dbReference type="Proteomes" id="UP000243217">
    <property type="component" value="Unassembled WGS sequence"/>
</dbReference>
<proteinExistence type="predicted"/>
<comment type="caution">
    <text evidence="1">The sequence shown here is derived from an EMBL/GenBank/DDBJ whole genome shotgun (WGS) entry which is preliminary data.</text>
</comment>
<accession>A0A1W0A594</accession>
<evidence type="ECO:0000313" key="1">
    <source>
        <dbReference type="EMBL" id="OQS05415.1"/>
    </source>
</evidence>
<name>A0A1W0A594_9STRA</name>
<protein>
    <submittedName>
        <fullName evidence="1">Uncharacterized protein</fullName>
    </submittedName>
</protein>
<sequence>MPQVLEGGQFSQYSYNDWKHRIIFVVLMHLNRSREHITKEFKGGSIYTLFQTHFQFQQNAVFSFRGSDCYILAHGEDVTISYRLRLADALHLTPRPNFNLGTEKKSLWGNIVLEPKNRLVIVNLGESRWIF</sequence>
<gene>
    <name evidence="1" type="ORF">THRCLA_20636</name>
</gene>
<dbReference type="AlphaFoldDB" id="A0A1W0A594"/>
<organism evidence="1 2">
    <name type="scientific">Thraustotheca clavata</name>
    <dbReference type="NCBI Taxonomy" id="74557"/>
    <lineage>
        <taxon>Eukaryota</taxon>
        <taxon>Sar</taxon>
        <taxon>Stramenopiles</taxon>
        <taxon>Oomycota</taxon>
        <taxon>Saprolegniomycetes</taxon>
        <taxon>Saprolegniales</taxon>
        <taxon>Achlyaceae</taxon>
        <taxon>Thraustotheca</taxon>
    </lineage>
</organism>
<reference evidence="1 2" key="1">
    <citation type="journal article" date="2014" name="Genome Biol. Evol.">
        <title>The secreted proteins of Achlya hypogyna and Thraustotheca clavata identify the ancestral oomycete secretome and reveal gene acquisitions by horizontal gene transfer.</title>
        <authorList>
            <person name="Misner I."/>
            <person name="Blouin N."/>
            <person name="Leonard G."/>
            <person name="Richards T.A."/>
            <person name="Lane C.E."/>
        </authorList>
    </citation>
    <scope>NUCLEOTIDE SEQUENCE [LARGE SCALE GENOMIC DNA]</scope>
    <source>
        <strain evidence="1 2">ATCC 34112</strain>
    </source>
</reference>